<keyword evidence="10" id="KW-0333">Golgi apparatus</keyword>
<comment type="subunit">
    <text evidence="4">Oligomeric complex that consists of at least the alpha, beta, beta', gamma, delta, epsilon and zeta subunits.</text>
</comment>
<proteinExistence type="inferred from homology"/>
<evidence type="ECO:0000256" key="13">
    <source>
        <dbReference type="ARBA" id="ARBA00031602"/>
    </source>
</evidence>
<name>A0A914H980_GLORO</name>
<evidence type="ECO:0000256" key="5">
    <source>
        <dbReference type="ARBA" id="ARBA00015828"/>
    </source>
</evidence>
<reference evidence="15" key="1">
    <citation type="submission" date="2022-11" db="UniProtKB">
        <authorList>
            <consortium name="WormBaseParasite"/>
        </authorList>
    </citation>
    <scope>IDENTIFICATION</scope>
</reference>
<keyword evidence="6" id="KW-0813">Transport</keyword>
<dbReference type="GO" id="GO:0006888">
    <property type="term" value="P:endoplasmic reticulum to Golgi vesicle-mediated transport"/>
    <property type="evidence" value="ECO:0007669"/>
    <property type="project" value="TreeGrafter"/>
</dbReference>
<dbReference type="Gene3D" id="1.25.40.10">
    <property type="entry name" value="Tetratricopeptide repeat domain"/>
    <property type="match status" value="1"/>
</dbReference>
<dbReference type="GO" id="GO:0000139">
    <property type="term" value="C:Golgi membrane"/>
    <property type="evidence" value="ECO:0007669"/>
    <property type="project" value="UniProtKB-SubCell"/>
</dbReference>
<evidence type="ECO:0000256" key="8">
    <source>
        <dbReference type="ARBA" id="ARBA00022892"/>
    </source>
</evidence>
<comment type="similarity">
    <text evidence="3">Belongs to the COPE family.</text>
</comment>
<keyword evidence="11" id="KW-0472">Membrane</keyword>
<evidence type="ECO:0000256" key="4">
    <source>
        <dbReference type="ARBA" id="ARBA00011775"/>
    </source>
</evidence>
<keyword evidence="14" id="KW-1185">Reference proteome</keyword>
<dbReference type="PANTHER" id="PTHR10805:SF0">
    <property type="entry name" value="COATOMER SUBUNIT EPSILON"/>
    <property type="match status" value="1"/>
</dbReference>
<dbReference type="GO" id="GO:0015031">
    <property type="term" value="P:protein transport"/>
    <property type="evidence" value="ECO:0007669"/>
    <property type="project" value="UniProtKB-KW"/>
</dbReference>
<evidence type="ECO:0000256" key="2">
    <source>
        <dbReference type="ARBA" id="ARBA00004347"/>
    </source>
</evidence>
<keyword evidence="7" id="KW-0963">Cytoplasm</keyword>
<organism evidence="14 15">
    <name type="scientific">Globodera rostochiensis</name>
    <name type="common">Golden nematode worm</name>
    <name type="synonym">Heterodera rostochiensis</name>
    <dbReference type="NCBI Taxonomy" id="31243"/>
    <lineage>
        <taxon>Eukaryota</taxon>
        <taxon>Metazoa</taxon>
        <taxon>Ecdysozoa</taxon>
        <taxon>Nematoda</taxon>
        <taxon>Chromadorea</taxon>
        <taxon>Rhabditida</taxon>
        <taxon>Tylenchina</taxon>
        <taxon>Tylenchomorpha</taxon>
        <taxon>Tylenchoidea</taxon>
        <taxon>Heteroderidae</taxon>
        <taxon>Heteroderinae</taxon>
        <taxon>Globodera</taxon>
    </lineage>
</organism>
<keyword evidence="8" id="KW-0931">ER-Golgi transport</keyword>
<dbReference type="AlphaFoldDB" id="A0A914H980"/>
<dbReference type="InterPro" id="IPR006822">
    <property type="entry name" value="Coatomer_esu"/>
</dbReference>
<evidence type="ECO:0000313" key="14">
    <source>
        <dbReference type="Proteomes" id="UP000887572"/>
    </source>
</evidence>
<dbReference type="Proteomes" id="UP000887572">
    <property type="component" value="Unplaced"/>
</dbReference>
<evidence type="ECO:0000256" key="12">
    <source>
        <dbReference type="ARBA" id="ARBA00023329"/>
    </source>
</evidence>
<evidence type="ECO:0000256" key="7">
    <source>
        <dbReference type="ARBA" id="ARBA00022490"/>
    </source>
</evidence>
<dbReference type="GO" id="GO:0030126">
    <property type="term" value="C:COPI vesicle coat"/>
    <property type="evidence" value="ECO:0007669"/>
    <property type="project" value="TreeGrafter"/>
</dbReference>
<dbReference type="GO" id="GO:0006891">
    <property type="term" value="P:intra-Golgi vesicle-mediated transport"/>
    <property type="evidence" value="ECO:0007669"/>
    <property type="project" value="TreeGrafter"/>
</dbReference>
<evidence type="ECO:0000256" key="1">
    <source>
        <dbReference type="ARBA" id="ARBA00004255"/>
    </source>
</evidence>
<dbReference type="PANTHER" id="PTHR10805">
    <property type="entry name" value="COATOMER SUBUNIT EPSILON"/>
    <property type="match status" value="1"/>
</dbReference>
<evidence type="ECO:0000313" key="15">
    <source>
        <dbReference type="WBParaSite" id="Gr19_v10_g15201.t1"/>
    </source>
</evidence>
<dbReference type="GO" id="GO:0006890">
    <property type="term" value="P:retrograde vesicle-mediated transport, Golgi to endoplasmic reticulum"/>
    <property type="evidence" value="ECO:0007669"/>
    <property type="project" value="InterPro"/>
</dbReference>
<accession>A0A914H980</accession>
<evidence type="ECO:0000256" key="11">
    <source>
        <dbReference type="ARBA" id="ARBA00023136"/>
    </source>
</evidence>
<evidence type="ECO:0000256" key="9">
    <source>
        <dbReference type="ARBA" id="ARBA00022927"/>
    </source>
</evidence>
<dbReference type="InterPro" id="IPR011990">
    <property type="entry name" value="TPR-like_helical_dom_sf"/>
</dbReference>
<protein>
    <recommendedName>
        <fullName evidence="5">Coatomer subunit epsilon</fullName>
    </recommendedName>
    <alternativeName>
        <fullName evidence="13">Epsilon-coat protein</fullName>
    </alternativeName>
</protein>
<evidence type="ECO:0000256" key="3">
    <source>
        <dbReference type="ARBA" id="ARBA00008827"/>
    </source>
</evidence>
<keyword evidence="12" id="KW-0968">Cytoplasmic vesicle</keyword>
<keyword evidence="9" id="KW-0653">Protein transport</keyword>
<sequence length="67" mass="7485">MDALFDVRNNFYLGAFQQCINEAQVKALKDSFLYRAYIGLNKYSIPLSEIDADGGGSTALRATKEYV</sequence>
<dbReference type="Pfam" id="PF04733">
    <property type="entry name" value="Coatomer_E"/>
    <property type="match status" value="1"/>
</dbReference>
<evidence type="ECO:0000256" key="6">
    <source>
        <dbReference type="ARBA" id="ARBA00022448"/>
    </source>
</evidence>
<comment type="subcellular location">
    <subcellularLocation>
        <location evidence="2">Cytoplasmic vesicle</location>
        <location evidence="2">COPI-coated vesicle membrane</location>
        <topology evidence="2">Peripheral membrane protein</topology>
        <orientation evidence="2">Cytoplasmic side</orientation>
    </subcellularLocation>
    <subcellularLocation>
        <location evidence="1">Golgi apparatus membrane</location>
        <topology evidence="1">Peripheral membrane protein</topology>
        <orientation evidence="1">Cytoplasmic side</orientation>
    </subcellularLocation>
</comment>
<dbReference type="WBParaSite" id="Gr19_v10_g15201.t1">
    <property type="protein sequence ID" value="Gr19_v10_g15201.t1"/>
    <property type="gene ID" value="Gr19_v10_g15201"/>
</dbReference>
<dbReference type="GO" id="GO:0005198">
    <property type="term" value="F:structural molecule activity"/>
    <property type="evidence" value="ECO:0007669"/>
    <property type="project" value="InterPro"/>
</dbReference>
<evidence type="ECO:0000256" key="10">
    <source>
        <dbReference type="ARBA" id="ARBA00023034"/>
    </source>
</evidence>